<accession>A0ABR1QAJ3</accession>
<dbReference type="EMBL" id="JAQQWE010000005">
    <property type="protein sequence ID" value="KAK7950882.1"/>
    <property type="molecule type" value="Genomic_DNA"/>
</dbReference>
<protein>
    <recommendedName>
        <fullName evidence="4">WSC domain-containing protein</fullName>
    </recommendedName>
</protein>
<feature type="chain" id="PRO_5046223372" description="WSC domain-containing protein" evidence="3">
    <location>
        <begin position="18"/>
        <end position="314"/>
    </location>
</feature>
<evidence type="ECO:0000256" key="3">
    <source>
        <dbReference type="SAM" id="SignalP"/>
    </source>
</evidence>
<keyword evidence="2" id="KW-0472">Membrane</keyword>
<keyword evidence="2" id="KW-0812">Transmembrane</keyword>
<dbReference type="GeneID" id="92075894"/>
<feature type="domain" description="WSC" evidence="4">
    <location>
        <begin position="33"/>
        <end position="121"/>
    </location>
</feature>
<dbReference type="Pfam" id="PF01822">
    <property type="entry name" value="WSC"/>
    <property type="match status" value="1"/>
</dbReference>
<comment type="caution">
    <text evidence="5">The sequence shown here is derived from an EMBL/GenBank/DDBJ whole genome shotgun (WGS) entry which is preliminary data.</text>
</comment>
<evidence type="ECO:0000256" key="2">
    <source>
        <dbReference type="SAM" id="Phobius"/>
    </source>
</evidence>
<evidence type="ECO:0000259" key="4">
    <source>
        <dbReference type="PROSITE" id="PS51212"/>
    </source>
</evidence>
<feature type="transmembrane region" description="Helical" evidence="2">
    <location>
        <begin position="174"/>
        <end position="198"/>
    </location>
</feature>
<dbReference type="InterPro" id="IPR002889">
    <property type="entry name" value="WSC_carb-bd"/>
</dbReference>
<feature type="region of interest" description="Disordered" evidence="1">
    <location>
        <begin position="126"/>
        <end position="170"/>
    </location>
</feature>
<keyword evidence="6" id="KW-1185">Reference proteome</keyword>
<keyword evidence="3" id="KW-0732">Signal</keyword>
<feature type="signal peptide" evidence="3">
    <location>
        <begin position="1"/>
        <end position="17"/>
    </location>
</feature>
<dbReference type="PROSITE" id="PS51212">
    <property type="entry name" value="WSC"/>
    <property type="match status" value="1"/>
</dbReference>
<evidence type="ECO:0000313" key="6">
    <source>
        <dbReference type="Proteomes" id="UP001391051"/>
    </source>
</evidence>
<organism evidence="5 6">
    <name type="scientific">Apiospora aurea</name>
    <dbReference type="NCBI Taxonomy" id="335848"/>
    <lineage>
        <taxon>Eukaryota</taxon>
        <taxon>Fungi</taxon>
        <taxon>Dikarya</taxon>
        <taxon>Ascomycota</taxon>
        <taxon>Pezizomycotina</taxon>
        <taxon>Sordariomycetes</taxon>
        <taxon>Xylariomycetidae</taxon>
        <taxon>Amphisphaeriales</taxon>
        <taxon>Apiosporaceae</taxon>
        <taxon>Apiospora</taxon>
    </lineage>
</organism>
<keyword evidence="2" id="KW-1133">Transmembrane helix</keyword>
<sequence length="314" mass="32774">MLFKSFVISALIAAAAAAEQGVQKPAQDPEFGPDTVHGCYSSKGSMKAAGTSNFQSQGECATTCRKLGKPVGASQMDQCWCGDAYPPKSSLTKDSACGEPCPGFGTDACGGLNAWTVYNIGIRKQVADDPDPSTSSSKAPESTSTNAPVAATSSAAPSATASEEADSGNKTNTVGIAVGVVVGLLVVCAIGGGAFFFYRRKRNAEIEEEHRRNAAVNAFIAGGKPPSSSGGLSLSDQRLDPVMAQRRMSDGSIADNEDYSRRILRVRHQCLSDSSRRILEASTHDERMTSACTYLFHIGIFDGVLSGVVSVVIG</sequence>
<dbReference type="RefSeq" id="XP_066698944.1">
    <property type="nucleotide sequence ID" value="XM_066842832.1"/>
</dbReference>
<dbReference type="Proteomes" id="UP001391051">
    <property type="component" value="Unassembled WGS sequence"/>
</dbReference>
<reference evidence="5 6" key="1">
    <citation type="submission" date="2023-01" db="EMBL/GenBank/DDBJ databases">
        <title>Analysis of 21 Apiospora genomes using comparative genomics revels a genus with tremendous synthesis potential of carbohydrate active enzymes and secondary metabolites.</title>
        <authorList>
            <person name="Sorensen T."/>
        </authorList>
    </citation>
    <scope>NUCLEOTIDE SEQUENCE [LARGE SCALE GENOMIC DNA]</scope>
    <source>
        <strain evidence="5 6">CBS 24483</strain>
    </source>
</reference>
<feature type="transmembrane region" description="Helical" evidence="2">
    <location>
        <begin position="294"/>
        <end position="313"/>
    </location>
</feature>
<dbReference type="SMART" id="SM00321">
    <property type="entry name" value="WSC"/>
    <property type="match status" value="1"/>
</dbReference>
<name>A0ABR1QAJ3_9PEZI</name>
<evidence type="ECO:0000313" key="5">
    <source>
        <dbReference type="EMBL" id="KAK7950882.1"/>
    </source>
</evidence>
<proteinExistence type="predicted"/>
<feature type="compositionally biased region" description="Low complexity" evidence="1">
    <location>
        <begin position="133"/>
        <end position="162"/>
    </location>
</feature>
<gene>
    <name evidence="5" type="ORF">PG986_006610</name>
</gene>
<evidence type="ECO:0000256" key="1">
    <source>
        <dbReference type="SAM" id="MobiDB-lite"/>
    </source>
</evidence>